<proteinExistence type="predicted"/>
<accession>A0A8S5UUG2</accession>
<reference evidence="1" key="1">
    <citation type="journal article" date="2021" name="Proc. Natl. Acad. Sci. U.S.A.">
        <title>A Catalog of Tens of Thousands of Viruses from Human Metagenomes Reveals Hidden Associations with Chronic Diseases.</title>
        <authorList>
            <person name="Tisza M.J."/>
            <person name="Buck C.B."/>
        </authorList>
    </citation>
    <scope>NUCLEOTIDE SEQUENCE</scope>
    <source>
        <strain evidence="1">CtP6q2</strain>
    </source>
</reference>
<name>A0A8S5UUG2_9CAUD</name>
<evidence type="ECO:0008006" key="2">
    <source>
        <dbReference type="Google" id="ProtNLM"/>
    </source>
</evidence>
<dbReference type="Pfam" id="PF12964">
    <property type="entry name" value="DUF3853"/>
    <property type="match status" value="1"/>
</dbReference>
<evidence type="ECO:0000313" key="1">
    <source>
        <dbReference type="EMBL" id="DAF98113.1"/>
    </source>
</evidence>
<organism evidence="1">
    <name type="scientific">Myoviridae sp. ctP6q2</name>
    <dbReference type="NCBI Taxonomy" id="2825096"/>
    <lineage>
        <taxon>Viruses</taxon>
        <taxon>Duplodnaviria</taxon>
        <taxon>Heunggongvirae</taxon>
        <taxon>Uroviricota</taxon>
        <taxon>Caudoviricetes</taxon>
    </lineage>
</organism>
<sequence>MIPIKDETRLIDLTIGELKSVLSNIIRDTMSGYDVKDKEQDYVYGLKGICQLFGCSKNTAAKLKDGILKKAVYQDGRRILTDPVMARKLFNNYYSKKN</sequence>
<dbReference type="InterPro" id="IPR024363">
    <property type="entry name" value="DUF3853"/>
</dbReference>
<dbReference type="EMBL" id="BK016143">
    <property type="protein sequence ID" value="DAF98113.1"/>
    <property type="molecule type" value="Genomic_DNA"/>
</dbReference>
<protein>
    <recommendedName>
        <fullName evidence="2">DUF3853 family protein</fullName>
    </recommendedName>
</protein>